<evidence type="ECO:0000256" key="12">
    <source>
        <dbReference type="SAM" id="Phobius"/>
    </source>
</evidence>
<accession>N6T8N0</accession>
<keyword evidence="9" id="KW-0811">Translocation</keyword>
<feature type="transmembrane region" description="Helical" evidence="12">
    <location>
        <begin position="230"/>
        <end position="263"/>
    </location>
</feature>
<evidence type="ECO:0000256" key="11">
    <source>
        <dbReference type="SAM" id="MobiDB-lite"/>
    </source>
</evidence>
<dbReference type="AlphaFoldDB" id="N6T8N0"/>
<evidence type="ECO:0000256" key="10">
    <source>
        <dbReference type="ARBA" id="ARBA00023136"/>
    </source>
</evidence>
<dbReference type="OrthoDB" id="200187at2759"/>
<keyword evidence="5 12" id="KW-0812">Transmembrane</keyword>
<feature type="region of interest" description="Disordered" evidence="11">
    <location>
        <begin position="299"/>
        <end position="389"/>
    </location>
</feature>
<proteinExistence type="inferred from homology"/>
<comment type="similarity">
    <text evidence="2">Belongs to the SEC62 family.</text>
</comment>
<feature type="compositionally biased region" description="Basic and acidic residues" evidence="11">
    <location>
        <begin position="117"/>
        <end position="151"/>
    </location>
</feature>
<dbReference type="InterPro" id="IPR004728">
    <property type="entry name" value="Sec62"/>
</dbReference>
<feature type="region of interest" description="Disordered" evidence="11">
    <location>
        <begin position="117"/>
        <end position="174"/>
    </location>
</feature>
<evidence type="ECO:0000256" key="7">
    <source>
        <dbReference type="ARBA" id="ARBA00022927"/>
    </source>
</evidence>
<feature type="compositionally biased region" description="Basic and acidic residues" evidence="11">
    <location>
        <begin position="366"/>
        <end position="389"/>
    </location>
</feature>
<reference evidence="13" key="1">
    <citation type="journal article" date="2013" name="Genome Biol.">
        <title>Draft genome of the mountain pine beetle, Dendroctonus ponderosae Hopkins, a major forest pest.</title>
        <authorList>
            <person name="Keeling C.I."/>
            <person name="Yuen M.M."/>
            <person name="Liao N.Y."/>
            <person name="Docking T.R."/>
            <person name="Chan S.K."/>
            <person name="Taylor G.A."/>
            <person name="Palmquist D.L."/>
            <person name="Jackman S.D."/>
            <person name="Nguyen A."/>
            <person name="Li M."/>
            <person name="Henderson H."/>
            <person name="Janes J.K."/>
            <person name="Zhao Y."/>
            <person name="Pandoh P."/>
            <person name="Moore R."/>
            <person name="Sperling F.A."/>
            <person name="Huber D.P."/>
            <person name="Birol I."/>
            <person name="Jones S.J."/>
            <person name="Bohlmann J."/>
        </authorList>
    </citation>
    <scope>NUCLEOTIDE SEQUENCE</scope>
</reference>
<evidence type="ECO:0000256" key="9">
    <source>
        <dbReference type="ARBA" id="ARBA00023010"/>
    </source>
</evidence>
<dbReference type="PANTHER" id="PTHR12443">
    <property type="entry name" value="TRANSLOCATION PROTEIN SEC62"/>
    <property type="match status" value="1"/>
</dbReference>
<keyword evidence="6" id="KW-0256">Endoplasmic reticulum</keyword>
<dbReference type="PANTHER" id="PTHR12443:SF9">
    <property type="entry name" value="TRANSLOCATION PROTEIN SEC62"/>
    <property type="match status" value="1"/>
</dbReference>
<evidence type="ECO:0000256" key="1">
    <source>
        <dbReference type="ARBA" id="ARBA00004477"/>
    </source>
</evidence>
<evidence type="ECO:0000256" key="3">
    <source>
        <dbReference type="ARBA" id="ARBA00021257"/>
    </source>
</evidence>
<protein>
    <recommendedName>
        <fullName evidence="3">Translocation protein SEC62</fullName>
    </recommendedName>
</protein>
<keyword evidence="7" id="KW-0653">Protein transport</keyword>
<feature type="transmembrane region" description="Helical" evidence="12">
    <location>
        <begin position="204"/>
        <end position="224"/>
    </location>
</feature>
<evidence type="ECO:0000256" key="6">
    <source>
        <dbReference type="ARBA" id="ARBA00022824"/>
    </source>
</evidence>
<sequence>MADKKRGKKRKDKHINRNFFQIQEYTPPGEEVPNKPSKEEYNVGKWLRKNVPIKRTKFMNHNVEYFTGKRAVDALLESKFTAGDSPLFVTRDEIVDYLHVMLEHKFYHRARKVPVSEKELRERKKEKKKEPDSGEDEKPQEKEKEQNKGTDAESSVVEGKDPADKQQQKDKKKKKIRLEMHNDQRFVDSLDAYVWIYDPIPFHYWIFGALLVVGAIGICMFPLWPPIVRLGVYYISVAAACFLVSIIVMAMIRLILFCIIWLLTFGEHHLWILPNLTEDVGFLASFWPLYKYEYRGSGASSADKKKKNKKKKDKDSDAEDEKDGNEDVVENLGENIDTKRESSDDERNVKAVDMENEDGDGSESESESKSSTGRDFEMVDHNELEDQQN</sequence>
<feature type="non-terminal residue" evidence="13">
    <location>
        <position position="1"/>
    </location>
</feature>
<keyword evidence="8 12" id="KW-1133">Transmembrane helix</keyword>
<dbReference type="HOGENOM" id="CLU_051910_0_0_1"/>
<evidence type="ECO:0000256" key="4">
    <source>
        <dbReference type="ARBA" id="ARBA00022448"/>
    </source>
</evidence>
<feature type="compositionally biased region" description="Acidic residues" evidence="11">
    <location>
        <begin position="316"/>
        <end position="329"/>
    </location>
</feature>
<dbReference type="Pfam" id="PF03839">
    <property type="entry name" value="Sec62"/>
    <property type="match status" value="1"/>
</dbReference>
<keyword evidence="10 12" id="KW-0472">Membrane</keyword>
<keyword evidence="4" id="KW-0813">Transport</keyword>
<feature type="compositionally biased region" description="Basic and acidic residues" evidence="11">
    <location>
        <begin position="158"/>
        <end position="169"/>
    </location>
</feature>
<dbReference type="GO" id="GO:0031204">
    <property type="term" value="P:post-translational protein targeting to membrane, translocation"/>
    <property type="evidence" value="ECO:0007669"/>
    <property type="project" value="TreeGrafter"/>
</dbReference>
<dbReference type="GO" id="GO:0005789">
    <property type="term" value="C:endoplasmic reticulum membrane"/>
    <property type="evidence" value="ECO:0007669"/>
    <property type="project" value="UniProtKB-SubCell"/>
</dbReference>
<feature type="compositionally biased region" description="Basic and acidic residues" evidence="11">
    <location>
        <begin position="336"/>
        <end position="353"/>
    </location>
</feature>
<evidence type="ECO:0000256" key="8">
    <source>
        <dbReference type="ARBA" id="ARBA00022989"/>
    </source>
</evidence>
<organism evidence="13">
    <name type="scientific">Dendroctonus ponderosae</name>
    <name type="common">Mountain pine beetle</name>
    <dbReference type="NCBI Taxonomy" id="77166"/>
    <lineage>
        <taxon>Eukaryota</taxon>
        <taxon>Metazoa</taxon>
        <taxon>Ecdysozoa</taxon>
        <taxon>Arthropoda</taxon>
        <taxon>Hexapoda</taxon>
        <taxon>Insecta</taxon>
        <taxon>Pterygota</taxon>
        <taxon>Neoptera</taxon>
        <taxon>Endopterygota</taxon>
        <taxon>Coleoptera</taxon>
        <taxon>Polyphaga</taxon>
        <taxon>Cucujiformia</taxon>
        <taxon>Curculionidae</taxon>
        <taxon>Scolytinae</taxon>
        <taxon>Dendroctonus</taxon>
    </lineage>
</organism>
<evidence type="ECO:0000256" key="5">
    <source>
        <dbReference type="ARBA" id="ARBA00022692"/>
    </source>
</evidence>
<dbReference type="EMBL" id="KB740975">
    <property type="protein sequence ID" value="ENN76574.1"/>
    <property type="molecule type" value="Genomic_DNA"/>
</dbReference>
<evidence type="ECO:0000256" key="2">
    <source>
        <dbReference type="ARBA" id="ARBA00010604"/>
    </source>
</evidence>
<feature type="compositionally biased region" description="Acidic residues" evidence="11">
    <location>
        <begin position="354"/>
        <end position="365"/>
    </location>
</feature>
<name>N6T8N0_DENPD</name>
<dbReference type="OMA" id="CLLESPW"/>
<comment type="subcellular location">
    <subcellularLocation>
        <location evidence="1">Endoplasmic reticulum membrane</location>
        <topology evidence="1">Multi-pass membrane protein</topology>
    </subcellularLocation>
</comment>
<feature type="compositionally biased region" description="Basic residues" evidence="11">
    <location>
        <begin position="1"/>
        <end position="16"/>
    </location>
</feature>
<gene>
    <name evidence="13" type="ORF">YQE_07024</name>
</gene>
<feature type="region of interest" description="Disordered" evidence="11">
    <location>
        <begin position="1"/>
        <end position="20"/>
    </location>
</feature>
<evidence type="ECO:0000313" key="13">
    <source>
        <dbReference type="EMBL" id="ENN76574.1"/>
    </source>
</evidence>